<dbReference type="Gramene" id="TKW03306">
    <property type="protein sequence ID" value="TKW03306"/>
    <property type="gene ID" value="SEVIR_7G015600v2"/>
</dbReference>
<evidence type="ECO:0000313" key="1">
    <source>
        <dbReference type="EMBL" id="TKW03306.1"/>
    </source>
</evidence>
<protein>
    <recommendedName>
        <fullName evidence="3">Reverse transcriptase zinc-binding domain-containing protein</fullName>
    </recommendedName>
</protein>
<organism evidence="1 2">
    <name type="scientific">Setaria viridis</name>
    <name type="common">Green bristlegrass</name>
    <name type="synonym">Setaria italica subsp. viridis</name>
    <dbReference type="NCBI Taxonomy" id="4556"/>
    <lineage>
        <taxon>Eukaryota</taxon>
        <taxon>Viridiplantae</taxon>
        <taxon>Streptophyta</taxon>
        <taxon>Embryophyta</taxon>
        <taxon>Tracheophyta</taxon>
        <taxon>Spermatophyta</taxon>
        <taxon>Magnoliopsida</taxon>
        <taxon>Liliopsida</taxon>
        <taxon>Poales</taxon>
        <taxon>Poaceae</taxon>
        <taxon>PACMAD clade</taxon>
        <taxon>Panicoideae</taxon>
        <taxon>Panicodae</taxon>
        <taxon>Paniceae</taxon>
        <taxon>Cenchrinae</taxon>
        <taxon>Setaria</taxon>
    </lineage>
</organism>
<keyword evidence="2" id="KW-1185">Reference proteome</keyword>
<sequence>MEQSRTDSHDGLTSVCPLCHCTNESAVNLLVQCRYSKRIWLAMRDWTAGNFLASTNWGKLPKHQPVQLLVAWKIWNERNARIFRRGYSSVTSLIAKIKDQARMWCIAGAKNLREIIPGE</sequence>
<dbReference type="Proteomes" id="UP000298652">
    <property type="component" value="Chromosome 7"/>
</dbReference>
<evidence type="ECO:0008006" key="3">
    <source>
        <dbReference type="Google" id="ProtNLM"/>
    </source>
</evidence>
<proteinExistence type="predicted"/>
<gene>
    <name evidence="1" type="ORF">SEVIR_7G015600v2</name>
</gene>
<reference evidence="1" key="1">
    <citation type="submission" date="2019-03" db="EMBL/GenBank/DDBJ databases">
        <title>WGS assembly of Setaria viridis.</title>
        <authorList>
            <person name="Huang P."/>
            <person name="Jenkins J."/>
            <person name="Grimwood J."/>
            <person name="Barry K."/>
            <person name="Healey A."/>
            <person name="Mamidi S."/>
            <person name="Sreedasyam A."/>
            <person name="Shu S."/>
            <person name="Feldman M."/>
            <person name="Wu J."/>
            <person name="Yu Y."/>
            <person name="Chen C."/>
            <person name="Johnson J."/>
            <person name="Rokhsar D."/>
            <person name="Baxter I."/>
            <person name="Schmutz J."/>
            <person name="Brutnell T."/>
            <person name="Kellogg E."/>
        </authorList>
    </citation>
    <scope>NUCLEOTIDE SEQUENCE [LARGE SCALE GENOMIC DNA]</scope>
</reference>
<dbReference type="AlphaFoldDB" id="A0A4V6Y805"/>
<dbReference type="EMBL" id="CM016558">
    <property type="protein sequence ID" value="TKW03306.1"/>
    <property type="molecule type" value="Genomic_DNA"/>
</dbReference>
<accession>A0A4V6Y805</accession>
<name>A0A4V6Y805_SETVI</name>
<evidence type="ECO:0000313" key="2">
    <source>
        <dbReference type="Proteomes" id="UP000298652"/>
    </source>
</evidence>